<evidence type="ECO:0000256" key="5">
    <source>
        <dbReference type="ARBA" id="ARBA00022553"/>
    </source>
</evidence>
<dbReference type="Pfam" id="PF09032">
    <property type="entry name" value="Siah-Interact_N"/>
    <property type="match status" value="1"/>
</dbReference>
<dbReference type="SUPFAM" id="SSF49764">
    <property type="entry name" value="HSP20-like chaperones"/>
    <property type="match status" value="1"/>
</dbReference>
<evidence type="ECO:0000256" key="6">
    <source>
        <dbReference type="ARBA" id="ARBA00022786"/>
    </source>
</evidence>
<dbReference type="InterPro" id="IPR037201">
    <property type="entry name" value="CacyBP_N"/>
</dbReference>
<evidence type="ECO:0000256" key="9">
    <source>
        <dbReference type="ARBA" id="ARBA00025145"/>
    </source>
</evidence>
<dbReference type="AlphaFoldDB" id="A0A3M7SDG2"/>
<keyword evidence="14" id="KW-1185">Reference proteome</keyword>
<dbReference type="InterPro" id="IPR007052">
    <property type="entry name" value="CS_dom"/>
</dbReference>
<dbReference type="GO" id="GO:0005737">
    <property type="term" value="C:cytoplasm"/>
    <property type="evidence" value="ECO:0007669"/>
    <property type="project" value="UniProtKB-SubCell"/>
</dbReference>
<dbReference type="Gene3D" id="4.10.860.10">
    <property type="entry name" value="UVR domain"/>
    <property type="match status" value="1"/>
</dbReference>
<dbReference type="PANTHER" id="PTHR13164">
    <property type="entry name" value="CALICYLIN BINDING PROTEIN"/>
    <property type="match status" value="1"/>
</dbReference>
<protein>
    <recommendedName>
        <fullName evidence="3">Calcyclin-binding protein</fullName>
    </recommendedName>
</protein>
<evidence type="ECO:0000256" key="4">
    <source>
        <dbReference type="ARBA" id="ARBA00022490"/>
    </source>
</evidence>
<evidence type="ECO:0000256" key="2">
    <source>
        <dbReference type="ARBA" id="ARBA00004496"/>
    </source>
</evidence>
<dbReference type="Pfam" id="PF04969">
    <property type="entry name" value="CS"/>
    <property type="match status" value="1"/>
</dbReference>
<proteinExistence type="predicted"/>
<accession>A0A3M7SDG2</accession>
<keyword evidence="7" id="KW-0007">Acetylation</keyword>
<evidence type="ECO:0000256" key="1">
    <source>
        <dbReference type="ARBA" id="ARBA00004123"/>
    </source>
</evidence>
<dbReference type="GO" id="GO:0044548">
    <property type="term" value="F:S100 protein binding"/>
    <property type="evidence" value="ECO:0007669"/>
    <property type="project" value="InterPro"/>
</dbReference>
<feature type="domain" description="SGS" evidence="11">
    <location>
        <begin position="151"/>
        <end position="230"/>
    </location>
</feature>
<keyword evidence="5" id="KW-0597">Phosphoprotein</keyword>
<dbReference type="Gene3D" id="2.60.40.790">
    <property type="match status" value="1"/>
</dbReference>
<comment type="function">
    <text evidence="9">May be involved in calcium-dependent ubiquitination and subsequent proteasomal degradation of target proteins. Probably serves as a molecular bridge in ubiquitin E3 complexes. Participates in the ubiquitin-mediated degradation of beta-catenin (CTNNB1).</text>
</comment>
<gene>
    <name evidence="13" type="ORF">BpHYR1_017616</name>
</gene>
<dbReference type="STRING" id="10195.A0A3M7SDG2"/>
<dbReference type="GO" id="GO:0015631">
    <property type="term" value="F:tubulin binding"/>
    <property type="evidence" value="ECO:0007669"/>
    <property type="project" value="InterPro"/>
</dbReference>
<evidence type="ECO:0000256" key="3">
    <source>
        <dbReference type="ARBA" id="ARBA00015702"/>
    </source>
</evidence>
<evidence type="ECO:0000256" key="10">
    <source>
        <dbReference type="SAM" id="Coils"/>
    </source>
</evidence>
<evidence type="ECO:0000256" key="7">
    <source>
        <dbReference type="ARBA" id="ARBA00022990"/>
    </source>
</evidence>
<evidence type="ECO:0000313" key="14">
    <source>
        <dbReference type="Proteomes" id="UP000276133"/>
    </source>
</evidence>
<evidence type="ECO:0000259" key="12">
    <source>
        <dbReference type="PROSITE" id="PS51203"/>
    </source>
</evidence>
<comment type="caution">
    <text evidence="13">The sequence shown here is derived from an EMBL/GenBank/DDBJ whole genome shotgun (WGS) entry which is preliminary data.</text>
</comment>
<keyword evidence="10" id="KW-0175">Coiled coil</keyword>
<dbReference type="PROSITE" id="PS51203">
    <property type="entry name" value="CS"/>
    <property type="match status" value="1"/>
</dbReference>
<keyword evidence="4" id="KW-0963">Cytoplasm</keyword>
<reference evidence="13 14" key="1">
    <citation type="journal article" date="2018" name="Sci. Rep.">
        <title>Genomic signatures of local adaptation to the degree of environmental predictability in rotifers.</title>
        <authorList>
            <person name="Franch-Gras L."/>
            <person name="Hahn C."/>
            <person name="Garcia-Roger E.M."/>
            <person name="Carmona M.J."/>
            <person name="Serra M."/>
            <person name="Gomez A."/>
        </authorList>
    </citation>
    <scope>NUCLEOTIDE SEQUENCE [LARGE SCALE GENOMIC DNA]</scope>
    <source>
        <strain evidence="13">HYR1</strain>
    </source>
</reference>
<feature type="domain" description="CS" evidence="12">
    <location>
        <begin position="72"/>
        <end position="167"/>
    </location>
</feature>
<evidence type="ECO:0000259" key="11">
    <source>
        <dbReference type="PROSITE" id="PS51048"/>
    </source>
</evidence>
<dbReference type="GO" id="GO:0007507">
    <property type="term" value="P:heart development"/>
    <property type="evidence" value="ECO:0007669"/>
    <property type="project" value="TreeGrafter"/>
</dbReference>
<dbReference type="InterPro" id="IPR037893">
    <property type="entry name" value="CS_CacyBP"/>
</dbReference>
<dbReference type="PROSITE" id="PS51048">
    <property type="entry name" value="SGS"/>
    <property type="match status" value="1"/>
</dbReference>
<evidence type="ECO:0000256" key="8">
    <source>
        <dbReference type="ARBA" id="ARBA00023242"/>
    </source>
</evidence>
<name>A0A3M7SDG2_BRAPC</name>
<dbReference type="EMBL" id="REGN01001565">
    <property type="protein sequence ID" value="RNA33863.1"/>
    <property type="molecule type" value="Genomic_DNA"/>
</dbReference>
<dbReference type="GO" id="GO:0031625">
    <property type="term" value="F:ubiquitin protein ligase binding"/>
    <property type="evidence" value="ECO:0007669"/>
    <property type="project" value="InterPro"/>
</dbReference>
<dbReference type="Proteomes" id="UP000276133">
    <property type="component" value="Unassembled WGS sequence"/>
</dbReference>
<dbReference type="CDD" id="cd06468">
    <property type="entry name" value="p23_CacyBP"/>
    <property type="match status" value="1"/>
</dbReference>
<keyword evidence="8" id="KW-0539">Nucleus</keyword>
<organism evidence="13 14">
    <name type="scientific">Brachionus plicatilis</name>
    <name type="common">Marine rotifer</name>
    <name type="synonym">Brachionus muelleri</name>
    <dbReference type="NCBI Taxonomy" id="10195"/>
    <lineage>
        <taxon>Eukaryota</taxon>
        <taxon>Metazoa</taxon>
        <taxon>Spiralia</taxon>
        <taxon>Gnathifera</taxon>
        <taxon>Rotifera</taxon>
        <taxon>Eurotatoria</taxon>
        <taxon>Monogononta</taxon>
        <taxon>Pseudotrocha</taxon>
        <taxon>Ploima</taxon>
        <taxon>Brachionidae</taxon>
        <taxon>Brachionus</taxon>
    </lineage>
</organism>
<dbReference type="InterPro" id="IPR007699">
    <property type="entry name" value="SGS_dom"/>
</dbReference>
<dbReference type="InterPro" id="IPR052289">
    <property type="entry name" value="Calcyclin-binding_UBL-bridge"/>
</dbReference>
<dbReference type="SUPFAM" id="SSF140106">
    <property type="entry name" value="Calcyclin-binding protein-like"/>
    <property type="match status" value="1"/>
</dbReference>
<evidence type="ECO:0000313" key="13">
    <source>
        <dbReference type="EMBL" id="RNA33863.1"/>
    </source>
</evidence>
<keyword evidence="6" id="KW-0833">Ubl conjugation pathway</keyword>
<dbReference type="PANTHER" id="PTHR13164:SF3">
    <property type="entry name" value="CALCYCLIN-BINDING PROTEIN"/>
    <property type="match status" value="1"/>
</dbReference>
<dbReference type="InterPro" id="IPR008978">
    <property type="entry name" value="HSP20-like_chaperone"/>
</dbReference>
<comment type="subcellular location">
    <subcellularLocation>
        <location evidence="2">Cytoplasm</location>
    </subcellularLocation>
    <subcellularLocation>
        <location evidence="1">Nucleus</location>
    </subcellularLocation>
</comment>
<sequence>MSTVELRIKELQADLEEYKTLSGQATRPSVKQSIKTQTEKLEQELDKLQKSESERKSKLAASTNQTPGVYTKKIDTYGWDQSDKFVKIYITCLKDLNTIKDSDLETHFEQRAFDISIKNLKNLNYNLKIGNLLNSIDSAGSYAKLKTDMVTVFLKKKNIGENWSCLTEKEMISKEKSTPKIDENADPQEGLMSLMKKMYEEGDDEMKRTISKAFTESREKQMNGTDLELK</sequence>
<dbReference type="Pfam" id="PF05002">
    <property type="entry name" value="SGS"/>
    <property type="match status" value="1"/>
</dbReference>
<dbReference type="GO" id="GO:0005634">
    <property type="term" value="C:nucleus"/>
    <property type="evidence" value="ECO:0007669"/>
    <property type="project" value="UniProtKB-SubCell"/>
</dbReference>
<dbReference type="OrthoDB" id="164025at2759"/>
<feature type="coiled-coil region" evidence="10">
    <location>
        <begin position="1"/>
        <end position="58"/>
    </location>
</feature>
<dbReference type="InterPro" id="IPR015120">
    <property type="entry name" value="Siah-Interact_N"/>
</dbReference>